<dbReference type="InterPro" id="IPR036692">
    <property type="entry name" value="Shew3726-like_sf"/>
</dbReference>
<organism evidence="1 2">
    <name type="scientific">Pandoraea fibrosis</name>
    <dbReference type="NCBI Taxonomy" id="1891094"/>
    <lineage>
        <taxon>Bacteria</taxon>
        <taxon>Pseudomonadati</taxon>
        <taxon>Pseudomonadota</taxon>
        <taxon>Betaproteobacteria</taxon>
        <taxon>Burkholderiales</taxon>
        <taxon>Burkholderiaceae</taxon>
        <taxon>Pandoraea</taxon>
    </lineage>
</organism>
<dbReference type="AlphaFoldDB" id="A0A5E4RVQ0"/>
<evidence type="ECO:0008006" key="3">
    <source>
        <dbReference type="Google" id="ProtNLM"/>
    </source>
</evidence>
<evidence type="ECO:0000313" key="2">
    <source>
        <dbReference type="Proteomes" id="UP000382577"/>
    </source>
</evidence>
<dbReference type="InterPro" id="IPR009962">
    <property type="entry name" value="DUF1488"/>
</dbReference>
<reference evidence="1 2" key="1">
    <citation type="submission" date="2019-08" db="EMBL/GenBank/DDBJ databases">
        <authorList>
            <person name="Peeters C."/>
        </authorList>
    </citation>
    <scope>NUCLEOTIDE SEQUENCE [LARGE SCALE GENOMIC DNA]</scope>
    <source>
        <strain evidence="1 2">LMG 31113</strain>
    </source>
</reference>
<evidence type="ECO:0000313" key="1">
    <source>
        <dbReference type="EMBL" id="VVD66472.1"/>
    </source>
</evidence>
<name>A0A5E4RVQ0_9BURK</name>
<dbReference type="Pfam" id="PF07369">
    <property type="entry name" value="DUF1488"/>
    <property type="match status" value="1"/>
</dbReference>
<dbReference type="EMBL" id="CABPRW010000001">
    <property type="protein sequence ID" value="VVD66472.1"/>
    <property type="molecule type" value="Genomic_DNA"/>
</dbReference>
<sequence>MHYAGWNVSADTSIASFRQPGGVAMQIEFPDHRPVFNYEDLTIEFAVVVNGRPFDCAVSAEALEDHFGAHSARADDLLHAFEHGRSDIHALTRQYLTMGLAGPVLLRSGHFRWVREAKRQEARR</sequence>
<protein>
    <recommendedName>
        <fullName evidence="3">DUF1488 domain-containing protein</fullName>
    </recommendedName>
</protein>
<proteinExistence type="predicted"/>
<gene>
    <name evidence="1" type="ORF">PFI31113_00378</name>
</gene>
<dbReference type="SUPFAM" id="SSF160272">
    <property type="entry name" value="Shew3726-like"/>
    <property type="match status" value="1"/>
</dbReference>
<accession>A0A5E4RVQ0</accession>
<dbReference type="Proteomes" id="UP000382577">
    <property type="component" value="Unassembled WGS sequence"/>
</dbReference>
<dbReference type="Gene3D" id="3.30.160.140">
    <property type="entry name" value="Shew3726-like"/>
    <property type="match status" value="1"/>
</dbReference>